<organism evidence="13 14">
    <name type="scientific">Holothuria leucospilota</name>
    <name type="common">Black long sea cucumber</name>
    <name type="synonym">Mertensiothuria leucospilota</name>
    <dbReference type="NCBI Taxonomy" id="206669"/>
    <lineage>
        <taxon>Eukaryota</taxon>
        <taxon>Metazoa</taxon>
        <taxon>Echinodermata</taxon>
        <taxon>Eleutherozoa</taxon>
        <taxon>Echinozoa</taxon>
        <taxon>Holothuroidea</taxon>
        <taxon>Aspidochirotacea</taxon>
        <taxon>Aspidochirotida</taxon>
        <taxon>Holothuriidae</taxon>
        <taxon>Holothuria</taxon>
    </lineage>
</organism>
<dbReference type="PANTHER" id="PTHR24408:SF58">
    <property type="entry name" value="TRANSCRIPTION FACTOR (TFIIIA), PUTATIVE (AFU_ORTHOLOGUE AFUA_1G05150)-RELATED"/>
    <property type="match status" value="1"/>
</dbReference>
<feature type="domain" description="C2H2-type" evidence="12">
    <location>
        <begin position="592"/>
        <end position="619"/>
    </location>
</feature>
<dbReference type="PROSITE" id="PS50157">
    <property type="entry name" value="ZINC_FINGER_C2H2_2"/>
    <property type="match status" value="6"/>
</dbReference>
<evidence type="ECO:0000259" key="12">
    <source>
        <dbReference type="PROSITE" id="PS50157"/>
    </source>
</evidence>
<dbReference type="Proteomes" id="UP001152320">
    <property type="component" value="Chromosome 1"/>
</dbReference>
<feature type="domain" description="C2H2-type" evidence="12">
    <location>
        <begin position="564"/>
        <end position="591"/>
    </location>
</feature>
<name>A0A9Q1CQB2_HOLLE</name>
<accession>A0A9Q1CQB2</accession>
<comment type="subcellular location">
    <subcellularLocation>
        <location evidence="1">Nucleus</location>
    </subcellularLocation>
</comment>
<evidence type="ECO:0000256" key="10">
    <source>
        <dbReference type="ARBA" id="ARBA00023242"/>
    </source>
</evidence>
<dbReference type="Pfam" id="PF23611">
    <property type="entry name" value="zf-C2H2_16"/>
    <property type="match status" value="1"/>
</dbReference>
<evidence type="ECO:0000256" key="2">
    <source>
        <dbReference type="ARBA" id="ARBA00006991"/>
    </source>
</evidence>
<feature type="domain" description="C2H2-type" evidence="12">
    <location>
        <begin position="64"/>
        <end position="87"/>
    </location>
</feature>
<keyword evidence="4" id="KW-0677">Repeat</keyword>
<dbReference type="OrthoDB" id="10067983at2759"/>
<dbReference type="Pfam" id="PF13909">
    <property type="entry name" value="zf-H2C2_5"/>
    <property type="match status" value="1"/>
</dbReference>
<evidence type="ECO:0000256" key="3">
    <source>
        <dbReference type="ARBA" id="ARBA00022723"/>
    </source>
</evidence>
<sequence length="659" mass="73508">MASSAIHLEIQTPIVDVPSSPFKRQSEASQNDAMPAMSGLDASLQSVEDESFLQYMETFFIEVYRCTICKSCFTQKSAIHNHIKLSHFEGHLPKFELSSQSVHRQDDVPGYGKQALESHPQGEKHYQEKEKIADKENVKHCTTALSSALEVLVGLGGPGLIEETPTNEKLREDYNLESCRREDFPAPVCSSELPVAVAQDIAVKSTHISTSLGHVSLDLGNQARDLVSSGTSECDKASLEGAPVLVLNSCRNPTVKSIAENVSVLFDCPTTQVSISDEAEDKLESDVAMETPQATPLEDLPGNKAVTSVVLNHTSQHPEKDPVDIDGLVRSASDSNPEASLITVVTQTGTDKRLEMLQFKRSSKSNAIIPTAQSLGIVSPFPKPHRISKKKFSCETCFAKYATEEELKRHISKKHLRKNKFLCEICGLALATKASFKNHNVAKHSSIETYQCDKCSYQTRFEKHFKNHRAKHSSEIWCEVCSQTFISTAKLKLHCKSPMHVNKLNPMMCPQCDYKTYKKDNMRVHMRKHTGQRPYQCTQCQYASADGSTLKKHVMAKHFKIRPFRCKQCDFSCVDNKSLTIHMRKHTGERPFKCHRCDYAAKRHSALASHMQTHGKLETLQVRQNIDSIGINSDGQVMSDVQDTSNSALNSSTYNGAIF</sequence>
<dbReference type="SMART" id="SM00355">
    <property type="entry name" value="ZnF_C2H2"/>
    <property type="match status" value="9"/>
</dbReference>
<dbReference type="GO" id="GO:0000981">
    <property type="term" value="F:DNA-binding transcription factor activity, RNA polymerase II-specific"/>
    <property type="evidence" value="ECO:0007669"/>
    <property type="project" value="TreeGrafter"/>
</dbReference>
<dbReference type="AlphaFoldDB" id="A0A9Q1CQB2"/>
<dbReference type="SUPFAM" id="SSF57667">
    <property type="entry name" value="beta-beta-alpha zinc fingers"/>
    <property type="match status" value="4"/>
</dbReference>
<keyword evidence="9" id="KW-0804">Transcription</keyword>
<keyword evidence="6" id="KW-0862">Zinc</keyword>
<evidence type="ECO:0000313" key="13">
    <source>
        <dbReference type="EMBL" id="KAJ8049421.1"/>
    </source>
</evidence>
<dbReference type="EMBL" id="JAIZAY010000001">
    <property type="protein sequence ID" value="KAJ8049421.1"/>
    <property type="molecule type" value="Genomic_DNA"/>
</dbReference>
<dbReference type="PANTHER" id="PTHR24408">
    <property type="entry name" value="ZINC FINGER PROTEIN"/>
    <property type="match status" value="1"/>
</dbReference>
<evidence type="ECO:0000256" key="1">
    <source>
        <dbReference type="ARBA" id="ARBA00004123"/>
    </source>
</evidence>
<dbReference type="GO" id="GO:0005634">
    <property type="term" value="C:nucleus"/>
    <property type="evidence" value="ECO:0007669"/>
    <property type="project" value="UniProtKB-SubCell"/>
</dbReference>
<feature type="domain" description="C2H2-type" evidence="12">
    <location>
        <begin position="535"/>
        <end position="563"/>
    </location>
</feature>
<keyword evidence="3" id="KW-0479">Metal-binding</keyword>
<keyword evidence="14" id="KW-1185">Reference proteome</keyword>
<dbReference type="GO" id="GO:0008270">
    <property type="term" value="F:zinc ion binding"/>
    <property type="evidence" value="ECO:0007669"/>
    <property type="project" value="UniProtKB-KW"/>
</dbReference>
<dbReference type="InterPro" id="IPR056438">
    <property type="entry name" value="Znf-C2H2_CTCF"/>
</dbReference>
<dbReference type="Gene3D" id="3.30.160.60">
    <property type="entry name" value="Classic Zinc Finger"/>
    <property type="match status" value="5"/>
</dbReference>
<keyword evidence="7" id="KW-0805">Transcription regulation</keyword>
<evidence type="ECO:0000256" key="8">
    <source>
        <dbReference type="ARBA" id="ARBA00023125"/>
    </source>
</evidence>
<feature type="domain" description="C2H2-type" evidence="12">
    <location>
        <begin position="392"/>
        <end position="420"/>
    </location>
</feature>
<evidence type="ECO:0000256" key="9">
    <source>
        <dbReference type="ARBA" id="ARBA00023163"/>
    </source>
</evidence>
<keyword evidence="10" id="KW-0539">Nucleus</keyword>
<comment type="caution">
    <text evidence="13">The sequence shown here is derived from an EMBL/GenBank/DDBJ whole genome shotgun (WGS) entry which is preliminary data.</text>
</comment>
<protein>
    <recommendedName>
        <fullName evidence="12">C2H2-type domain-containing protein</fullName>
    </recommendedName>
</protein>
<evidence type="ECO:0000256" key="6">
    <source>
        <dbReference type="ARBA" id="ARBA00022833"/>
    </source>
</evidence>
<evidence type="ECO:0000256" key="4">
    <source>
        <dbReference type="ARBA" id="ARBA00022737"/>
    </source>
</evidence>
<evidence type="ECO:0000313" key="14">
    <source>
        <dbReference type="Proteomes" id="UP001152320"/>
    </source>
</evidence>
<dbReference type="FunFam" id="3.30.160.60:FF:000448">
    <property type="entry name" value="RE1-silencing transcription factor A"/>
    <property type="match status" value="1"/>
</dbReference>
<comment type="similarity">
    <text evidence="2">Belongs to the krueppel C2H2-type zinc-finger protein family.</text>
</comment>
<gene>
    <name evidence="13" type="ORF">HOLleu_02167</name>
</gene>
<reference evidence="13" key="1">
    <citation type="submission" date="2021-10" db="EMBL/GenBank/DDBJ databases">
        <title>Tropical sea cucumber genome reveals ecological adaptation and Cuvierian tubules defense mechanism.</title>
        <authorList>
            <person name="Chen T."/>
        </authorList>
    </citation>
    <scope>NUCLEOTIDE SEQUENCE</scope>
    <source>
        <strain evidence="13">Nanhai2018</strain>
        <tissue evidence="13">Muscle</tissue>
    </source>
</reference>
<dbReference type="PROSITE" id="PS00028">
    <property type="entry name" value="ZINC_FINGER_C2H2_1"/>
    <property type="match status" value="4"/>
</dbReference>
<dbReference type="FunFam" id="3.30.160.60:FF:000446">
    <property type="entry name" value="Zinc finger protein"/>
    <property type="match status" value="1"/>
</dbReference>
<dbReference type="FunFam" id="3.30.160.60:FF:001156">
    <property type="entry name" value="Zinc finger protein 407"/>
    <property type="match status" value="1"/>
</dbReference>
<dbReference type="GO" id="GO:0043565">
    <property type="term" value="F:sequence-specific DNA binding"/>
    <property type="evidence" value="ECO:0007669"/>
    <property type="project" value="TreeGrafter"/>
</dbReference>
<feature type="domain" description="C2H2-type" evidence="12">
    <location>
        <begin position="507"/>
        <end position="534"/>
    </location>
</feature>
<keyword evidence="5 11" id="KW-0863">Zinc-finger</keyword>
<evidence type="ECO:0000256" key="7">
    <source>
        <dbReference type="ARBA" id="ARBA00023015"/>
    </source>
</evidence>
<dbReference type="InterPro" id="IPR036236">
    <property type="entry name" value="Znf_C2H2_sf"/>
</dbReference>
<dbReference type="InterPro" id="IPR013087">
    <property type="entry name" value="Znf_C2H2_type"/>
</dbReference>
<keyword evidence="8" id="KW-0238">DNA-binding</keyword>
<evidence type="ECO:0000256" key="5">
    <source>
        <dbReference type="ARBA" id="ARBA00022771"/>
    </source>
</evidence>
<proteinExistence type="inferred from homology"/>
<evidence type="ECO:0000256" key="11">
    <source>
        <dbReference type="PROSITE-ProRule" id="PRU00042"/>
    </source>
</evidence>